<dbReference type="CDD" id="cd06223">
    <property type="entry name" value="PRTases_typeI"/>
    <property type="match status" value="1"/>
</dbReference>
<keyword evidence="13" id="KW-1185">Reference proteome</keyword>
<name>A0A318NLW2_9ACTN</name>
<keyword evidence="7" id="KW-0413">Isomerase</keyword>
<dbReference type="InterPro" id="IPR004589">
    <property type="entry name" value="DNA_helicase_ATP-dep_RecQ"/>
</dbReference>
<keyword evidence="2" id="KW-0547">Nucleotide-binding</keyword>
<proteinExistence type="inferred from homology"/>
<dbReference type="EC" id="5.6.2.4" evidence="9"/>
<evidence type="ECO:0000256" key="8">
    <source>
        <dbReference type="ARBA" id="ARBA00034617"/>
    </source>
</evidence>
<gene>
    <name evidence="12" type="ORF">C7C45_09100</name>
</gene>
<evidence type="ECO:0000313" key="12">
    <source>
        <dbReference type="EMBL" id="PYC72576.1"/>
    </source>
</evidence>
<keyword evidence="4" id="KW-0347">Helicase</keyword>
<dbReference type="GO" id="GO:0006310">
    <property type="term" value="P:DNA recombination"/>
    <property type="evidence" value="ECO:0007669"/>
    <property type="project" value="InterPro"/>
</dbReference>
<dbReference type="EMBL" id="PYBV01000011">
    <property type="protein sequence ID" value="PYC72576.1"/>
    <property type="molecule type" value="Genomic_DNA"/>
</dbReference>
<evidence type="ECO:0000256" key="3">
    <source>
        <dbReference type="ARBA" id="ARBA00022801"/>
    </source>
</evidence>
<dbReference type="InterPro" id="IPR027417">
    <property type="entry name" value="P-loop_NTPase"/>
</dbReference>
<keyword evidence="3" id="KW-0378">Hydrolase</keyword>
<dbReference type="GO" id="GO:0006281">
    <property type="term" value="P:DNA repair"/>
    <property type="evidence" value="ECO:0007669"/>
    <property type="project" value="TreeGrafter"/>
</dbReference>
<dbReference type="InterPro" id="IPR001650">
    <property type="entry name" value="Helicase_C-like"/>
</dbReference>
<dbReference type="GO" id="GO:0005524">
    <property type="term" value="F:ATP binding"/>
    <property type="evidence" value="ECO:0007669"/>
    <property type="project" value="UniProtKB-KW"/>
</dbReference>
<dbReference type="PROSITE" id="PS51194">
    <property type="entry name" value="HELICASE_CTER"/>
    <property type="match status" value="1"/>
</dbReference>
<dbReference type="RefSeq" id="WP_110563164.1">
    <property type="nucleotide sequence ID" value="NZ_PYBV01000011.1"/>
</dbReference>
<evidence type="ECO:0000256" key="4">
    <source>
        <dbReference type="ARBA" id="ARBA00022806"/>
    </source>
</evidence>
<dbReference type="InterPro" id="IPR029057">
    <property type="entry name" value="PRTase-like"/>
</dbReference>
<evidence type="ECO:0000259" key="10">
    <source>
        <dbReference type="PROSITE" id="PS51192"/>
    </source>
</evidence>
<dbReference type="Proteomes" id="UP000248333">
    <property type="component" value="Unassembled WGS sequence"/>
</dbReference>
<evidence type="ECO:0000259" key="11">
    <source>
        <dbReference type="PROSITE" id="PS51194"/>
    </source>
</evidence>
<dbReference type="Gene3D" id="1.10.10.10">
    <property type="entry name" value="Winged helix-like DNA-binding domain superfamily/Winged helix DNA-binding domain"/>
    <property type="match status" value="1"/>
</dbReference>
<dbReference type="Pfam" id="PF00271">
    <property type="entry name" value="Helicase_C"/>
    <property type="match status" value="1"/>
</dbReference>
<keyword evidence="6" id="KW-0238">DNA-binding</keyword>
<evidence type="ECO:0000256" key="6">
    <source>
        <dbReference type="ARBA" id="ARBA00023125"/>
    </source>
</evidence>
<dbReference type="GO" id="GO:0016787">
    <property type="term" value="F:hydrolase activity"/>
    <property type="evidence" value="ECO:0007669"/>
    <property type="project" value="UniProtKB-KW"/>
</dbReference>
<dbReference type="GO" id="GO:0043138">
    <property type="term" value="F:3'-5' DNA helicase activity"/>
    <property type="evidence" value="ECO:0007669"/>
    <property type="project" value="UniProtKB-EC"/>
</dbReference>
<evidence type="ECO:0000256" key="1">
    <source>
        <dbReference type="ARBA" id="ARBA00005446"/>
    </source>
</evidence>
<sequence length="706" mass="76156">MSHDRAAVRERAEAVLRRLAGDHARLREDQWRAIEALVVDRRRVLCVQRTGWGKSAVYFVATALLREHGEHGPTVIVSPLLALMRNQVEAAARAGIRARTINSANLDEWDEITAEIQTGAVDVLLISPERLNNPDFRDGVLPKLAATTGLLVVDEAHCVSDWGHDFRPDYRRLRTFLAELPERTPVLATTATANARVTQDVAEQLGDALVLRGTLDRESLRLGVLDLPSPAHRLAWLADHLDQLPGSGIVYTLTVAAAGETAEFLRSRGYPVASYTGQVEDADRRAAEQDLLDNKIKALVATSALGMGFDKPDLGFVVHLGAPPSPIAYYQQVGRAGRAVEHAEVLLLPGAEDAAIWRYFASLAFPPEQQVRAVLAALHTDRPLSTQALEPLVDLRRARLELMLKVLDVDGAVRRVRGGWLATGEPWVYDEARLRRVAEARTVEQQAMREYATTSDCRMRYLRERLDDTGATDCGRCDRCADPLFSGDVSTAALAAAQTFLGRPGVEIAPKKLWPTGLDAVGVPLKGRIAPAEQALPGRAVGRLSDLGWGGRLRDLVGPEAPDAPVPDDVAGAVVEVLKAWAHGDDPWPRRPVAVVAVGSRRRPRLVGSLAERIAAVGRLPILGEVTPTGLGGPGGPRGNSAQRVRALHDTFTVSADLADAVAALDGPVLLVDDLIDSGWTMTLVARALRRAGAPDVLPLALAVAG</sequence>
<dbReference type="InterPro" id="IPR036388">
    <property type="entry name" value="WH-like_DNA-bd_sf"/>
</dbReference>
<comment type="catalytic activity">
    <reaction evidence="8">
        <text>Couples ATP hydrolysis with the unwinding of duplex DNA by translocating in the 3'-5' direction.</text>
        <dbReference type="EC" id="5.6.2.4"/>
    </reaction>
</comment>
<dbReference type="InterPro" id="IPR000836">
    <property type="entry name" value="PRTase_dom"/>
</dbReference>
<dbReference type="GO" id="GO:0030894">
    <property type="term" value="C:replisome"/>
    <property type="evidence" value="ECO:0007669"/>
    <property type="project" value="TreeGrafter"/>
</dbReference>
<dbReference type="SUPFAM" id="SSF52540">
    <property type="entry name" value="P-loop containing nucleoside triphosphate hydrolases"/>
    <property type="match status" value="1"/>
</dbReference>
<dbReference type="AlphaFoldDB" id="A0A318NLW2"/>
<feature type="domain" description="Helicase C-terminal" evidence="11">
    <location>
        <begin position="236"/>
        <end position="390"/>
    </location>
</feature>
<reference evidence="12 13" key="1">
    <citation type="submission" date="2018-03" db="EMBL/GenBank/DDBJ databases">
        <title>Bioinformatic expansion and discovery of thiopeptide antibiotics.</title>
        <authorList>
            <person name="Schwalen C.J."/>
            <person name="Hudson G.A."/>
            <person name="Mitchell D.A."/>
        </authorList>
    </citation>
    <scope>NUCLEOTIDE SEQUENCE [LARGE SCALE GENOMIC DNA]</scope>
    <source>
        <strain evidence="12 13">NRRL 8041</strain>
    </source>
</reference>
<dbReference type="SMART" id="SM00490">
    <property type="entry name" value="HELICc"/>
    <property type="match status" value="1"/>
</dbReference>
<dbReference type="InterPro" id="IPR011545">
    <property type="entry name" value="DEAD/DEAH_box_helicase_dom"/>
</dbReference>
<protein>
    <recommendedName>
        <fullName evidence="9">DNA 3'-5' helicase</fullName>
        <ecNumber evidence="9">5.6.2.4</ecNumber>
    </recommendedName>
</protein>
<dbReference type="GO" id="GO:0005737">
    <property type="term" value="C:cytoplasm"/>
    <property type="evidence" value="ECO:0007669"/>
    <property type="project" value="TreeGrafter"/>
</dbReference>
<comment type="caution">
    <text evidence="12">The sequence shown here is derived from an EMBL/GenBank/DDBJ whole genome shotgun (WGS) entry which is preliminary data.</text>
</comment>
<dbReference type="GO" id="GO:0003677">
    <property type="term" value="F:DNA binding"/>
    <property type="evidence" value="ECO:0007669"/>
    <property type="project" value="UniProtKB-KW"/>
</dbReference>
<evidence type="ECO:0000256" key="5">
    <source>
        <dbReference type="ARBA" id="ARBA00022840"/>
    </source>
</evidence>
<evidence type="ECO:0000256" key="9">
    <source>
        <dbReference type="ARBA" id="ARBA00034808"/>
    </source>
</evidence>
<evidence type="ECO:0000256" key="7">
    <source>
        <dbReference type="ARBA" id="ARBA00023235"/>
    </source>
</evidence>
<dbReference type="PANTHER" id="PTHR13710:SF105">
    <property type="entry name" value="ATP-DEPENDENT DNA HELICASE Q1"/>
    <property type="match status" value="1"/>
</dbReference>
<organism evidence="12 13">
    <name type="scientific">Micromonospora arborensis</name>
    <dbReference type="NCBI Taxonomy" id="2116518"/>
    <lineage>
        <taxon>Bacteria</taxon>
        <taxon>Bacillati</taxon>
        <taxon>Actinomycetota</taxon>
        <taxon>Actinomycetes</taxon>
        <taxon>Micromonosporales</taxon>
        <taxon>Micromonosporaceae</taxon>
        <taxon>Micromonospora</taxon>
    </lineage>
</organism>
<dbReference type="GO" id="GO:0009378">
    <property type="term" value="F:four-way junction helicase activity"/>
    <property type="evidence" value="ECO:0007669"/>
    <property type="project" value="TreeGrafter"/>
</dbReference>
<dbReference type="OrthoDB" id="9760034at2"/>
<dbReference type="InterPro" id="IPR014001">
    <property type="entry name" value="Helicase_ATP-bd"/>
</dbReference>
<dbReference type="Pfam" id="PF00270">
    <property type="entry name" value="DEAD"/>
    <property type="match status" value="1"/>
</dbReference>
<dbReference type="PANTHER" id="PTHR13710">
    <property type="entry name" value="DNA HELICASE RECQ FAMILY MEMBER"/>
    <property type="match status" value="1"/>
</dbReference>
<evidence type="ECO:0000313" key="13">
    <source>
        <dbReference type="Proteomes" id="UP000248333"/>
    </source>
</evidence>
<accession>A0A318NLW2</accession>
<dbReference type="Gene3D" id="3.40.50.300">
    <property type="entry name" value="P-loop containing nucleotide triphosphate hydrolases"/>
    <property type="match status" value="2"/>
</dbReference>
<comment type="similarity">
    <text evidence="1">Belongs to the helicase family. RecQ subfamily.</text>
</comment>
<feature type="domain" description="Helicase ATP-binding" evidence="10">
    <location>
        <begin position="35"/>
        <end position="211"/>
    </location>
</feature>
<dbReference type="SUPFAM" id="SSF53271">
    <property type="entry name" value="PRTase-like"/>
    <property type="match status" value="1"/>
</dbReference>
<dbReference type="NCBIfam" id="TIGR00614">
    <property type="entry name" value="recQ_fam"/>
    <property type="match status" value="1"/>
</dbReference>
<dbReference type="GO" id="GO:0043590">
    <property type="term" value="C:bacterial nucleoid"/>
    <property type="evidence" value="ECO:0007669"/>
    <property type="project" value="TreeGrafter"/>
</dbReference>
<evidence type="ECO:0000256" key="2">
    <source>
        <dbReference type="ARBA" id="ARBA00022741"/>
    </source>
</evidence>
<dbReference type="SMART" id="SM00487">
    <property type="entry name" value="DEXDc"/>
    <property type="match status" value="1"/>
</dbReference>
<keyword evidence="5" id="KW-0067">ATP-binding</keyword>
<dbReference type="PROSITE" id="PS51192">
    <property type="entry name" value="HELICASE_ATP_BIND_1"/>
    <property type="match status" value="1"/>
</dbReference>